<evidence type="ECO:0000313" key="3">
    <source>
        <dbReference type="Proteomes" id="UP000717996"/>
    </source>
</evidence>
<dbReference type="Pfam" id="PF05063">
    <property type="entry name" value="MT-A70"/>
    <property type="match status" value="1"/>
</dbReference>
<organism evidence="2 3">
    <name type="scientific">Rhizopus oryzae</name>
    <name type="common">Mucormycosis agent</name>
    <name type="synonym">Rhizopus arrhizus var. delemar</name>
    <dbReference type="NCBI Taxonomy" id="64495"/>
    <lineage>
        <taxon>Eukaryota</taxon>
        <taxon>Fungi</taxon>
        <taxon>Fungi incertae sedis</taxon>
        <taxon>Mucoromycota</taxon>
        <taxon>Mucoromycotina</taxon>
        <taxon>Mucoromycetes</taxon>
        <taxon>Mucorales</taxon>
        <taxon>Mucorineae</taxon>
        <taxon>Rhizopodaceae</taxon>
        <taxon>Rhizopus</taxon>
    </lineage>
</organism>
<evidence type="ECO:0000313" key="2">
    <source>
        <dbReference type="EMBL" id="KAG1550433.1"/>
    </source>
</evidence>
<feature type="region of interest" description="Disordered" evidence="1">
    <location>
        <begin position="34"/>
        <end position="53"/>
    </location>
</feature>
<dbReference type="OrthoDB" id="6781668at2759"/>
<accession>A0A9P6YK07</accession>
<feature type="compositionally biased region" description="Basic and acidic residues" evidence="1">
    <location>
        <begin position="39"/>
        <end position="53"/>
    </location>
</feature>
<dbReference type="Proteomes" id="UP000717996">
    <property type="component" value="Unassembled WGS sequence"/>
</dbReference>
<evidence type="ECO:0008006" key="4">
    <source>
        <dbReference type="Google" id="ProtNLM"/>
    </source>
</evidence>
<protein>
    <recommendedName>
        <fullName evidence="4">Myb-like domain-containing protein</fullName>
    </recommendedName>
</protein>
<dbReference type="EMBL" id="JAANIT010000211">
    <property type="protein sequence ID" value="KAG1550433.1"/>
    <property type="molecule type" value="Genomic_DNA"/>
</dbReference>
<proteinExistence type="predicted"/>
<dbReference type="AlphaFoldDB" id="A0A9P6YK07"/>
<dbReference type="InterPro" id="IPR007757">
    <property type="entry name" value="MT-A70-like"/>
</dbReference>
<reference evidence="2" key="1">
    <citation type="journal article" date="2020" name="Microb. Genom.">
        <title>Genetic diversity of clinical and environmental Mucorales isolates obtained from an investigation of mucormycosis cases among solid organ transplant recipients.</title>
        <authorList>
            <person name="Nguyen M.H."/>
            <person name="Kaul D."/>
            <person name="Muto C."/>
            <person name="Cheng S.J."/>
            <person name="Richter R.A."/>
            <person name="Bruno V.M."/>
            <person name="Liu G."/>
            <person name="Beyhan S."/>
            <person name="Sundermann A.J."/>
            <person name="Mounaud S."/>
            <person name="Pasculle A.W."/>
            <person name="Nierman W.C."/>
            <person name="Driscoll E."/>
            <person name="Cumbie R."/>
            <person name="Clancy C.J."/>
            <person name="Dupont C.L."/>
        </authorList>
    </citation>
    <scope>NUCLEOTIDE SEQUENCE</scope>
    <source>
        <strain evidence="2">GL16</strain>
    </source>
</reference>
<sequence>MSLWFNKEVNNADDIPKATSSAKIMSLSKPKIKKNNNIEMEKEEKDNGKGKEKLYEIESDVKQPNELSPPEENMDLDSDLSFWEAAANVMDIVETMTDQSNNSKTNQLLEKETARLETLSVAEKPSLKRKRVGEDVFAKEVVKTWQASRIKAWEARHVNPEAYYFRLVVPGYGQQNGGWSKSEHELFMKRYNEWISKGWKIGTAWGLFSIAIPHRVGYQCMNYYRRLVLDGKLEDSSYAVVDGKLKQIQKERSAAIGAPTVDHGPEWQSEEVKEIERNVDQWIKEFHGRSQSFTKNRPVAKPRPKAALNLSGKAKISDLVKKMPRKQQVKGDDDDFQMDSADPEIAHLAQKDWDAEWQERLQMYKDFLRLYQDKEKRHAYWLAKQEWRRGLLTTEMLMRKNMSQKSFVSSSSNETNSGNKIVQSTLSRFFTGVKKRKVDTPDEFISFVRIPNDLYSGVKQIQPLPKRPVIDAAKCCYFEIDNMNDCTIRLDQLIEAESLEEKISPLEGILVDPPWEFYAADGRNDGACSWNISDFQKLMKNVIKHMSAGLVFVWTHKLIQADVVRMMYTIDCKYVENLVWFKKSVNNVHLDNPSPYISSTKEILLMFKKGDGFELRHQRSPDVIIEFEIPTEQWIEDEYTEPKPSGVYDMIETLLPKAGYNDKLKRGRLLELWAKKNLPRREGWIAFHENKHAKPVFVDNMEVR</sequence>
<name>A0A9P6YK07_RHIOR</name>
<gene>
    <name evidence="2" type="ORF">G6F51_002450</name>
</gene>
<comment type="caution">
    <text evidence="2">The sequence shown here is derived from an EMBL/GenBank/DDBJ whole genome shotgun (WGS) entry which is preliminary data.</text>
</comment>
<evidence type="ECO:0000256" key="1">
    <source>
        <dbReference type="SAM" id="MobiDB-lite"/>
    </source>
</evidence>